<dbReference type="SUPFAM" id="SSF52788">
    <property type="entry name" value="Phosphotyrosine protein phosphatases I"/>
    <property type="match status" value="1"/>
</dbReference>
<dbReference type="GO" id="GO:0004725">
    <property type="term" value="F:protein tyrosine phosphatase activity"/>
    <property type="evidence" value="ECO:0007669"/>
    <property type="project" value="InterPro"/>
</dbReference>
<dbReference type="Proteomes" id="UP000619743">
    <property type="component" value="Unassembled WGS sequence"/>
</dbReference>
<name>A0A8J2U526_9GAMM</name>
<evidence type="ECO:0000256" key="1">
    <source>
        <dbReference type="ARBA" id="ARBA00011063"/>
    </source>
</evidence>
<proteinExistence type="inferred from homology"/>
<dbReference type="SMART" id="SM00226">
    <property type="entry name" value="LMWPc"/>
    <property type="match status" value="1"/>
</dbReference>
<feature type="active site" description="Nucleophile" evidence="4">
    <location>
        <position position="14"/>
    </location>
</feature>
<gene>
    <name evidence="6" type="ORF">GCM10011369_19620</name>
</gene>
<evidence type="ECO:0000259" key="5">
    <source>
        <dbReference type="SMART" id="SM00226"/>
    </source>
</evidence>
<comment type="similarity">
    <text evidence="1">Belongs to the low molecular weight phosphotyrosine protein phosphatase family.</text>
</comment>
<reference evidence="7" key="1">
    <citation type="journal article" date="2019" name="Int. J. Syst. Evol. Microbiol.">
        <title>The Global Catalogue of Microorganisms (GCM) 10K type strain sequencing project: providing services to taxonomists for standard genome sequencing and annotation.</title>
        <authorList>
            <consortium name="The Broad Institute Genomics Platform"/>
            <consortium name="The Broad Institute Genome Sequencing Center for Infectious Disease"/>
            <person name="Wu L."/>
            <person name="Ma J."/>
        </authorList>
    </citation>
    <scope>NUCLEOTIDE SEQUENCE [LARGE SCALE GENOMIC DNA]</scope>
    <source>
        <strain evidence="7">CGMCC 1.10130</strain>
    </source>
</reference>
<evidence type="ECO:0000256" key="4">
    <source>
        <dbReference type="PIRSR" id="PIRSR617867-1"/>
    </source>
</evidence>
<accession>A0A8J2U526</accession>
<dbReference type="EMBL" id="BMDX01000008">
    <property type="protein sequence ID" value="GGA77767.1"/>
    <property type="molecule type" value="Genomic_DNA"/>
</dbReference>
<dbReference type="RefSeq" id="WP_087505550.1">
    <property type="nucleotide sequence ID" value="NZ_BMDX01000008.1"/>
</dbReference>
<sequence length="162" mass="18346">MTTNKRIDSVLMVCMGNICRSPTAEAVFRQHAAQHQVTVHIDSAGTIGYHVGKKPDPRSMEAGQARGYDFESIRSRRVVVEDFEHFDLLLAMDQANYEDLIALCPDESLRDKVVLMLDFSEQQKYSEVPDPYYGGQRGFELVLDLIEDASQGLVQHIIQSQR</sequence>
<dbReference type="InterPro" id="IPR017867">
    <property type="entry name" value="Tyr_phospatase_low_mol_wt"/>
</dbReference>
<dbReference type="OrthoDB" id="9784339at2"/>
<dbReference type="Gene3D" id="3.40.50.2300">
    <property type="match status" value="1"/>
</dbReference>
<dbReference type="InterPro" id="IPR036196">
    <property type="entry name" value="Ptyr_pPase_sf"/>
</dbReference>
<keyword evidence="7" id="KW-1185">Reference proteome</keyword>
<organism evidence="6 7">
    <name type="scientific">Neiella marina</name>
    <dbReference type="NCBI Taxonomy" id="508461"/>
    <lineage>
        <taxon>Bacteria</taxon>
        <taxon>Pseudomonadati</taxon>
        <taxon>Pseudomonadota</taxon>
        <taxon>Gammaproteobacteria</taxon>
        <taxon>Alteromonadales</taxon>
        <taxon>Echinimonadaceae</taxon>
        <taxon>Neiella</taxon>
    </lineage>
</organism>
<dbReference type="InterPro" id="IPR052995">
    <property type="entry name" value="LMW-PTP"/>
</dbReference>
<evidence type="ECO:0000313" key="7">
    <source>
        <dbReference type="Proteomes" id="UP000619743"/>
    </source>
</evidence>
<dbReference type="AlphaFoldDB" id="A0A8J2U526"/>
<evidence type="ECO:0000256" key="3">
    <source>
        <dbReference type="ARBA" id="ARBA00022912"/>
    </source>
</evidence>
<feature type="active site" description="Proton donor" evidence="4">
    <location>
        <position position="130"/>
    </location>
</feature>
<dbReference type="CDD" id="cd16343">
    <property type="entry name" value="LMWPTP"/>
    <property type="match status" value="1"/>
</dbReference>
<comment type="caution">
    <text evidence="6">The sequence shown here is derived from an EMBL/GenBank/DDBJ whole genome shotgun (WGS) entry which is preliminary data.</text>
</comment>
<feature type="active site" evidence="4">
    <location>
        <position position="20"/>
    </location>
</feature>
<evidence type="ECO:0000313" key="6">
    <source>
        <dbReference type="EMBL" id="GGA77767.1"/>
    </source>
</evidence>
<dbReference type="PANTHER" id="PTHR47439:SF1">
    <property type="entry name" value="ACID PHOSPHATASE"/>
    <property type="match status" value="1"/>
</dbReference>
<dbReference type="FunFam" id="3.40.50.2300:FF:000113">
    <property type="entry name" value="Low molecular weight protein-tyrosine-phosphatase"/>
    <property type="match status" value="1"/>
</dbReference>
<feature type="domain" description="Phosphotyrosine protein phosphatase I" evidence="5">
    <location>
        <begin position="8"/>
        <end position="156"/>
    </location>
</feature>
<protein>
    <submittedName>
        <fullName evidence="6">Protein-tyrosine-phosphatase</fullName>
    </submittedName>
</protein>
<evidence type="ECO:0000256" key="2">
    <source>
        <dbReference type="ARBA" id="ARBA00022801"/>
    </source>
</evidence>
<keyword evidence="2" id="KW-0378">Hydrolase</keyword>
<dbReference type="InterPro" id="IPR023485">
    <property type="entry name" value="Ptyr_pPase"/>
</dbReference>
<keyword evidence="3" id="KW-0904">Protein phosphatase</keyword>
<dbReference type="PRINTS" id="PR00719">
    <property type="entry name" value="LMWPTPASE"/>
</dbReference>
<dbReference type="PANTHER" id="PTHR47439">
    <property type="entry name" value="LOW MOLECULAR WEIGHT PHOSPHOTYROSINE PROTEIN PHOSPHATASE-RELATED"/>
    <property type="match status" value="1"/>
</dbReference>
<dbReference type="Pfam" id="PF01451">
    <property type="entry name" value="LMWPc"/>
    <property type="match status" value="1"/>
</dbReference>